<dbReference type="EC" id="3.1.1.1" evidence="3"/>
<proteinExistence type="predicted"/>
<evidence type="ECO:0000256" key="1">
    <source>
        <dbReference type="ARBA" id="ARBA00022729"/>
    </source>
</evidence>
<dbReference type="KEGG" id="aagg:ETAA8_20660"/>
<dbReference type="PANTHER" id="PTHR43037:SF1">
    <property type="entry name" value="BLL1128 PROTEIN"/>
    <property type="match status" value="1"/>
</dbReference>
<organism evidence="3 4">
    <name type="scientific">Anatilimnocola aggregata</name>
    <dbReference type="NCBI Taxonomy" id="2528021"/>
    <lineage>
        <taxon>Bacteria</taxon>
        <taxon>Pseudomonadati</taxon>
        <taxon>Planctomycetota</taxon>
        <taxon>Planctomycetia</taxon>
        <taxon>Pirellulales</taxon>
        <taxon>Pirellulaceae</taxon>
        <taxon>Anatilimnocola</taxon>
    </lineage>
</organism>
<dbReference type="Proteomes" id="UP000315017">
    <property type="component" value="Chromosome"/>
</dbReference>
<name>A0A517Y9Z4_9BACT</name>
<dbReference type="Gene3D" id="3.40.50.1820">
    <property type="entry name" value="alpha/beta hydrolase"/>
    <property type="match status" value="1"/>
</dbReference>
<keyword evidence="1" id="KW-0732">Signal</keyword>
<reference evidence="3 4" key="1">
    <citation type="submission" date="2019-02" db="EMBL/GenBank/DDBJ databases">
        <title>Deep-cultivation of Planctomycetes and their phenomic and genomic characterization uncovers novel biology.</title>
        <authorList>
            <person name="Wiegand S."/>
            <person name="Jogler M."/>
            <person name="Boedeker C."/>
            <person name="Pinto D."/>
            <person name="Vollmers J."/>
            <person name="Rivas-Marin E."/>
            <person name="Kohn T."/>
            <person name="Peeters S.H."/>
            <person name="Heuer A."/>
            <person name="Rast P."/>
            <person name="Oberbeckmann S."/>
            <person name="Bunk B."/>
            <person name="Jeske O."/>
            <person name="Meyerdierks A."/>
            <person name="Storesund J.E."/>
            <person name="Kallscheuer N."/>
            <person name="Luecker S."/>
            <person name="Lage O.M."/>
            <person name="Pohl T."/>
            <person name="Merkel B.J."/>
            <person name="Hornburger P."/>
            <person name="Mueller R.-W."/>
            <person name="Bruemmer F."/>
            <person name="Labrenz M."/>
            <person name="Spormann A.M."/>
            <person name="Op den Camp H."/>
            <person name="Overmann J."/>
            <person name="Amann R."/>
            <person name="Jetten M.S.M."/>
            <person name="Mascher T."/>
            <person name="Medema M.H."/>
            <person name="Devos D.P."/>
            <person name="Kaster A.-K."/>
            <person name="Ovreas L."/>
            <person name="Rohde M."/>
            <person name="Galperin M.Y."/>
            <person name="Jogler C."/>
        </authorList>
    </citation>
    <scope>NUCLEOTIDE SEQUENCE [LARGE SCALE GENOMIC DNA]</scope>
    <source>
        <strain evidence="3 4">ETA_A8</strain>
    </source>
</reference>
<dbReference type="OrthoDB" id="270827at2"/>
<dbReference type="EMBL" id="CP036274">
    <property type="protein sequence ID" value="QDU26982.1"/>
    <property type="molecule type" value="Genomic_DNA"/>
</dbReference>
<sequence>MNRINSLAPSVPFPGKKTTVTTARKHRPILAPTGIQTFAPLHYEPNYSYPLLVWIHDDGGDARELQKVMPLISMRNYVGVSISGEILASGRGFAWRQSAEGTIAAENQLSDALDLATQKFRIHNQRIFVAGNGAGGTMALRLALRNPARFAGALTLGGNFPTGQSPLSMLTAARRMPMFIAHCRDSERYPVEQLCDELRLFHTAGLGATIRQYPCGDEVTTQMLHDVDVWLMERVTGMPCEPTPAPVPEEWN</sequence>
<dbReference type="GO" id="GO:0106435">
    <property type="term" value="F:carboxylesterase activity"/>
    <property type="evidence" value="ECO:0007669"/>
    <property type="project" value="UniProtKB-EC"/>
</dbReference>
<dbReference type="SUPFAM" id="SSF53474">
    <property type="entry name" value="alpha/beta-Hydrolases"/>
    <property type="match status" value="1"/>
</dbReference>
<feature type="domain" description="Phospholipase/carboxylesterase/thioesterase" evidence="2">
    <location>
        <begin position="96"/>
        <end position="227"/>
    </location>
</feature>
<evidence type="ECO:0000313" key="3">
    <source>
        <dbReference type="EMBL" id="QDU26982.1"/>
    </source>
</evidence>
<dbReference type="InterPro" id="IPR003140">
    <property type="entry name" value="PLipase/COase/thioEstase"/>
</dbReference>
<evidence type="ECO:0000259" key="2">
    <source>
        <dbReference type="Pfam" id="PF02230"/>
    </source>
</evidence>
<gene>
    <name evidence="3" type="primary">estB_2</name>
    <name evidence="3" type="ORF">ETAA8_20660</name>
</gene>
<dbReference type="AlphaFoldDB" id="A0A517Y9Z4"/>
<dbReference type="PANTHER" id="PTHR43037">
    <property type="entry name" value="UNNAMED PRODUCT-RELATED"/>
    <property type="match status" value="1"/>
</dbReference>
<dbReference type="RefSeq" id="WP_145087862.1">
    <property type="nucleotide sequence ID" value="NZ_CP036274.1"/>
</dbReference>
<keyword evidence="4" id="KW-1185">Reference proteome</keyword>
<dbReference type="InterPro" id="IPR029058">
    <property type="entry name" value="AB_hydrolase_fold"/>
</dbReference>
<evidence type="ECO:0000313" key="4">
    <source>
        <dbReference type="Proteomes" id="UP000315017"/>
    </source>
</evidence>
<accession>A0A517Y9Z4</accession>
<keyword evidence="3" id="KW-0378">Hydrolase</keyword>
<dbReference type="InterPro" id="IPR050955">
    <property type="entry name" value="Plant_Biomass_Hydrol_Est"/>
</dbReference>
<dbReference type="Pfam" id="PF02230">
    <property type="entry name" value="Abhydrolase_2"/>
    <property type="match status" value="1"/>
</dbReference>
<protein>
    <submittedName>
        <fullName evidence="3">Carboxylesterase 2</fullName>
        <ecNumber evidence="3">3.1.1.1</ecNumber>
    </submittedName>
</protein>